<dbReference type="InterPro" id="IPR001611">
    <property type="entry name" value="Leu-rich_rpt"/>
</dbReference>
<comment type="subcellular location">
    <subcellularLocation>
        <location evidence="1">Cytoplasm</location>
    </subcellularLocation>
</comment>
<proteinExistence type="predicted"/>
<dbReference type="SUPFAM" id="SSF52047">
    <property type="entry name" value="RNI-like"/>
    <property type="match status" value="2"/>
</dbReference>
<dbReference type="OrthoDB" id="120976at2759"/>
<dbReference type="KEGG" id="oaa:114810242"/>
<evidence type="ECO:0000256" key="8">
    <source>
        <dbReference type="ARBA" id="ARBA00049613"/>
    </source>
</evidence>
<dbReference type="GO" id="GO:0034315">
    <property type="term" value="P:regulation of Arp2/3 complex-mediated actin nucleation"/>
    <property type="evidence" value="ECO:0000318"/>
    <property type="project" value="GO_Central"/>
</dbReference>
<evidence type="ECO:0000256" key="5">
    <source>
        <dbReference type="ARBA" id="ARBA00022614"/>
    </source>
</evidence>
<dbReference type="GO" id="GO:0002181">
    <property type="term" value="P:cytoplasmic translation"/>
    <property type="evidence" value="ECO:0007669"/>
    <property type="project" value="Ensembl"/>
</dbReference>
<dbReference type="GO" id="GO:0036416">
    <property type="term" value="P:tRNA stabilization"/>
    <property type="evidence" value="ECO:0007669"/>
    <property type="project" value="Ensembl"/>
</dbReference>
<comment type="function">
    <text evidence="8">Ribonuclease inhibitor which inhibits RNASE1, RNASE2 and angiogenin (ANG). May play a role in redox homeostasis. Required to inhibit the cytotoxic tRNA ribonuclease activity of ANG in the cytoplasm in absence of stress. Relocates to the nucleus in response to stress, relieving inhibition of ANG in the cytoplasm, and inhibiting the angiogenic activity of ANG in the nucleus.</text>
</comment>
<accession>A0A6I8NI78</accession>
<dbReference type="Bgee" id="ENSOANG00000038318">
    <property type="expression patterns" value="Expressed in adult mammalian kidney and 7 other cell types or tissues"/>
</dbReference>
<dbReference type="GO" id="GO:0005829">
    <property type="term" value="C:cytosol"/>
    <property type="evidence" value="ECO:0007669"/>
    <property type="project" value="Ensembl"/>
</dbReference>
<gene>
    <name evidence="9" type="primary">RNH1</name>
</gene>
<keyword evidence="6" id="KW-0677">Repeat</keyword>
<dbReference type="GO" id="GO:0005886">
    <property type="term" value="C:plasma membrane"/>
    <property type="evidence" value="ECO:0000318"/>
    <property type="project" value="GO_Central"/>
</dbReference>
<dbReference type="SMART" id="SM00368">
    <property type="entry name" value="LRR_RI"/>
    <property type="match status" value="14"/>
</dbReference>
<dbReference type="GO" id="GO:0032311">
    <property type="term" value="C:angiogenin-PRI complex"/>
    <property type="evidence" value="ECO:0000318"/>
    <property type="project" value="GO_Central"/>
</dbReference>
<dbReference type="RefSeq" id="XP_028917040.1">
    <property type="nucleotide sequence ID" value="XM_029061207.2"/>
</dbReference>
<dbReference type="GO" id="GO:0032055">
    <property type="term" value="P:negative regulation of translation in response to stress"/>
    <property type="evidence" value="ECO:0007669"/>
    <property type="project" value="Ensembl"/>
</dbReference>
<dbReference type="GO" id="GO:0005654">
    <property type="term" value="C:nucleoplasm"/>
    <property type="evidence" value="ECO:0000318"/>
    <property type="project" value="GO_Central"/>
</dbReference>
<dbReference type="GeneTree" id="ENSGT00940000161492"/>
<dbReference type="OMA" id="CQLECLW"/>
<dbReference type="GO" id="GO:0016477">
    <property type="term" value="P:cell migration"/>
    <property type="evidence" value="ECO:0000318"/>
    <property type="project" value="GO_Central"/>
</dbReference>
<dbReference type="PANTHER" id="PTHR24106">
    <property type="entry name" value="NACHT, LRR AND CARD DOMAINS-CONTAINING"/>
    <property type="match status" value="1"/>
</dbReference>
<dbReference type="GO" id="GO:0045765">
    <property type="term" value="P:regulation of angiogenesis"/>
    <property type="evidence" value="ECO:0000318"/>
    <property type="project" value="GO_Central"/>
</dbReference>
<protein>
    <recommendedName>
        <fullName evidence="3">Ribonuclease inhibitor</fullName>
    </recommendedName>
    <alternativeName>
        <fullName evidence="7">Ribonuclease/angiogenin inhibitor 1</fullName>
    </alternativeName>
</protein>
<keyword evidence="5" id="KW-0433">Leucine-rich repeat</keyword>
<reference evidence="9" key="2">
    <citation type="submission" date="2025-08" db="UniProtKB">
        <authorList>
            <consortium name="Ensembl"/>
        </authorList>
    </citation>
    <scope>IDENTIFICATION</scope>
    <source>
        <strain evidence="9">Glennie</strain>
    </source>
</reference>
<dbReference type="CTD" id="6050"/>
<evidence type="ECO:0000256" key="2">
    <source>
        <dbReference type="ARBA" id="ARBA00011699"/>
    </source>
</evidence>
<keyword evidence="10" id="KW-1185">Reference proteome</keyword>
<dbReference type="CDD" id="cd00116">
    <property type="entry name" value="LRR_RI"/>
    <property type="match status" value="1"/>
</dbReference>
<dbReference type="GO" id="GO:0030027">
    <property type="term" value="C:lamellipodium"/>
    <property type="evidence" value="ECO:0000318"/>
    <property type="project" value="GO_Central"/>
</dbReference>
<dbReference type="AlphaFoldDB" id="A0A6I8NI78"/>
<dbReference type="InterPro" id="IPR051261">
    <property type="entry name" value="NLR"/>
</dbReference>
<organism evidence="9 10">
    <name type="scientific">Ornithorhynchus anatinus</name>
    <name type="common">Duckbill platypus</name>
    <dbReference type="NCBI Taxonomy" id="9258"/>
    <lineage>
        <taxon>Eukaryota</taxon>
        <taxon>Metazoa</taxon>
        <taxon>Chordata</taxon>
        <taxon>Craniata</taxon>
        <taxon>Vertebrata</taxon>
        <taxon>Euteleostomi</taxon>
        <taxon>Mammalia</taxon>
        <taxon>Monotremata</taxon>
        <taxon>Ornithorhynchidae</taxon>
        <taxon>Ornithorhynchus</taxon>
    </lineage>
</organism>
<dbReference type="FunCoup" id="A0A6I8NI78">
    <property type="interactions" value="459"/>
</dbReference>
<dbReference type="Proteomes" id="UP000002279">
    <property type="component" value="Chromosome 3"/>
</dbReference>
<sequence length="455" mass="49102">MNVDLQCEQLSDARWAELLPSLRQASVIRLDDCSLTAAKCEALGASLLANAALTELILRNNELGDAGVRHVLRALQGPHCAIRKLSLQNCCFTEAACTELPAVLRSPALSDLQLSDNPLGDAGLNLLCQGLLDPKCRLETLQLEYCELSPTSCEALATVLRTSPVLKELTVSNNELGEDGVRALCRGLLDPRCNLQTLKLEGCGVTGACCRELSSVVRHKESLRELCLGENKLGDAGAAQLCQAVLSPSCQLRALWLWECDLSAESCGPLSQVLKAKESLKELCLVGNELGDAGVEVLCQGLLDPNCKLESLWVRTCGLTGGCCGPLVSMLSKNKRLRELQLSGNPLEDTGAQQLCQALLLPDCPIQTLLLGNCELSDACCATLASVLLVNRSLKELDLSNNIMGDPGIKQLVASLKQPDCRLEQIVLYDIYWTDEVEDELRALKESKPALRIVS</sequence>
<dbReference type="Ensembl" id="ENSOANT00000060629.1">
    <property type="protein sequence ID" value="ENSOANP00000040837.1"/>
    <property type="gene ID" value="ENSOANG00000038318.1"/>
</dbReference>
<reference evidence="9" key="3">
    <citation type="submission" date="2025-09" db="UniProtKB">
        <authorList>
            <consortium name="Ensembl"/>
        </authorList>
    </citation>
    <scope>IDENTIFICATION</scope>
    <source>
        <strain evidence="9">Glennie</strain>
    </source>
</reference>
<dbReference type="Gene3D" id="3.80.10.10">
    <property type="entry name" value="Ribonuclease Inhibitor"/>
    <property type="match status" value="1"/>
</dbReference>
<evidence type="ECO:0000313" key="9">
    <source>
        <dbReference type="Ensembl" id="ENSOANP00000040837.1"/>
    </source>
</evidence>
<dbReference type="GeneID" id="114810242"/>
<dbReference type="RefSeq" id="XP_028917039.1">
    <property type="nucleotide sequence ID" value="XM_029061206.2"/>
</dbReference>
<name>A0A6I8NI78_ORNAN</name>
<dbReference type="Pfam" id="PF13516">
    <property type="entry name" value="LRR_6"/>
    <property type="match status" value="7"/>
</dbReference>
<evidence type="ECO:0000256" key="3">
    <source>
        <dbReference type="ARBA" id="ARBA00014554"/>
    </source>
</evidence>
<keyword evidence="4" id="KW-0963">Cytoplasm</keyword>
<dbReference type="InParanoid" id="A0A6I8NI78"/>
<dbReference type="Pfam" id="PF18779">
    <property type="entry name" value="LRR_RI_capping"/>
    <property type="match status" value="1"/>
</dbReference>
<evidence type="ECO:0000256" key="6">
    <source>
        <dbReference type="ARBA" id="ARBA00022737"/>
    </source>
</evidence>
<dbReference type="InterPro" id="IPR041302">
    <property type="entry name" value="LRR_RI_cap"/>
</dbReference>
<comment type="subunit">
    <text evidence="2">Forms high-affinity heterodimers with RNASE1, ANG and RNASE2.</text>
</comment>
<dbReference type="InterPro" id="IPR032675">
    <property type="entry name" value="LRR_dom_sf"/>
</dbReference>
<evidence type="ECO:0000313" key="10">
    <source>
        <dbReference type="Proteomes" id="UP000002279"/>
    </source>
</evidence>
<reference evidence="9 10" key="1">
    <citation type="journal article" date="2008" name="Nature">
        <title>Genome analysis of the platypus reveals unique signatures of evolution.</title>
        <authorList>
            <person name="Warren W.C."/>
            <person name="Hillier L.W."/>
            <person name="Marshall Graves J.A."/>
            <person name="Birney E."/>
            <person name="Ponting C.P."/>
            <person name="Grutzner F."/>
            <person name="Belov K."/>
            <person name="Miller W."/>
            <person name="Clarke L."/>
            <person name="Chinwalla A.T."/>
            <person name="Yang S.P."/>
            <person name="Heger A."/>
            <person name="Locke D.P."/>
            <person name="Miethke P."/>
            <person name="Waters P.D."/>
            <person name="Veyrunes F."/>
            <person name="Fulton L."/>
            <person name="Fulton B."/>
            <person name="Graves T."/>
            <person name="Wallis J."/>
            <person name="Puente X.S."/>
            <person name="Lopez-Otin C."/>
            <person name="Ordonez G.R."/>
            <person name="Eichler E.E."/>
            <person name="Chen L."/>
            <person name="Cheng Z."/>
            <person name="Deakin J.E."/>
            <person name="Alsop A."/>
            <person name="Thompson K."/>
            <person name="Kirby P."/>
            <person name="Papenfuss A.T."/>
            <person name="Wakefield M.J."/>
            <person name="Olender T."/>
            <person name="Lancet D."/>
            <person name="Huttley G.A."/>
            <person name="Smit A.F."/>
            <person name="Pask A."/>
            <person name="Temple-Smith P."/>
            <person name="Batzer M.A."/>
            <person name="Walker J.A."/>
            <person name="Konkel M.K."/>
            <person name="Harris R.S."/>
            <person name="Whittington C.M."/>
            <person name="Wong E.S."/>
            <person name="Gemmell N.J."/>
            <person name="Buschiazzo E."/>
            <person name="Vargas Jentzsch I.M."/>
            <person name="Merkel A."/>
            <person name="Schmitz J."/>
            <person name="Zemann A."/>
            <person name="Churakov G."/>
            <person name="Kriegs J.O."/>
            <person name="Brosius J."/>
            <person name="Murchison E.P."/>
            <person name="Sachidanandam R."/>
            <person name="Smith C."/>
            <person name="Hannon G.J."/>
            <person name="Tsend-Ayush E."/>
            <person name="McMillan D."/>
            <person name="Attenborough R."/>
            <person name="Rens W."/>
            <person name="Ferguson-Smith M."/>
            <person name="Lefevre C.M."/>
            <person name="Sharp J.A."/>
            <person name="Nicholas K.R."/>
            <person name="Ray D.A."/>
            <person name="Kube M."/>
            <person name="Reinhardt R."/>
            <person name="Pringle T.H."/>
            <person name="Taylor J."/>
            <person name="Jones R.C."/>
            <person name="Nixon B."/>
            <person name="Dacheux J.L."/>
            <person name="Niwa H."/>
            <person name="Sekita Y."/>
            <person name="Huang X."/>
            <person name="Stark A."/>
            <person name="Kheradpour P."/>
            <person name="Kellis M."/>
            <person name="Flicek P."/>
            <person name="Chen Y."/>
            <person name="Webber C."/>
            <person name="Hardison R."/>
            <person name="Nelson J."/>
            <person name="Hallsworth-Pepin K."/>
            <person name="Delehaunty K."/>
            <person name="Markovic C."/>
            <person name="Minx P."/>
            <person name="Feng Y."/>
            <person name="Kremitzki C."/>
            <person name="Mitreva M."/>
            <person name="Glasscock J."/>
            <person name="Wylie T."/>
            <person name="Wohldmann P."/>
            <person name="Thiru P."/>
            <person name="Nhan M.N."/>
            <person name="Pohl C.S."/>
            <person name="Smith S.M."/>
            <person name="Hou S."/>
            <person name="Nefedov M."/>
            <person name="de Jong P.J."/>
            <person name="Renfree M.B."/>
            <person name="Mardis E.R."/>
            <person name="Wilson R.K."/>
        </authorList>
    </citation>
    <scope>NUCLEOTIDE SEQUENCE [LARGE SCALE GENOMIC DNA]</scope>
    <source>
        <strain evidence="9 10">Glennie</strain>
    </source>
</reference>
<dbReference type="GO" id="GO:0008428">
    <property type="term" value="F:ribonuclease inhibitor activity"/>
    <property type="evidence" value="ECO:0000318"/>
    <property type="project" value="GO_Central"/>
</dbReference>
<evidence type="ECO:0000256" key="1">
    <source>
        <dbReference type="ARBA" id="ARBA00004496"/>
    </source>
</evidence>
<evidence type="ECO:0000256" key="4">
    <source>
        <dbReference type="ARBA" id="ARBA00022490"/>
    </source>
</evidence>
<evidence type="ECO:0000256" key="7">
    <source>
        <dbReference type="ARBA" id="ARBA00032534"/>
    </source>
</evidence>